<evidence type="ECO:0000313" key="5">
    <source>
        <dbReference type="Proteomes" id="UP000748531"/>
    </source>
</evidence>
<dbReference type="Gene3D" id="2.60.40.790">
    <property type="match status" value="2"/>
</dbReference>
<protein>
    <submittedName>
        <fullName evidence="4">Major egg antigen</fullName>
    </submittedName>
</protein>
<proteinExistence type="inferred from homology"/>
<dbReference type="OrthoDB" id="10060792at2759"/>
<comment type="similarity">
    <text evidence="1 2">Belongs to the small heat shock protein (HSP20) family.</text>
</comment>
<comment type="caution">
    <text evidence="4">The sequence shown here is derived from an EMBL/GenBank/DDBJ whole genome shotgun (WGS) entry which is preliminary data.</text>
</comment>
<dbReference type="SUPFAM" id="SSF49764">
    <property type="entry name" value="HSP20-like chaperones"/>
    <property type="match status" value="2"/>
</dbReference>
<gene>
    <name evidence="4" type="ORF">PHET_01057</name>
</gene>
<dbReference type="Pfam" id="PF00011">
    <property type="entry name" value="HSP20"/>
    <property type="match status" value="2"/>
</dbReference>
<name>A0A8J4TID4_9TREM</name>
<evidence type="ECO:0000256" key="2">
    <source>
        <dbReference type="RuleBase" id="RU003616"/>
    </source>
</evidence>
<dbReference type="PROSITE" id="PS01031">
    <property type="entry name" value="SHSP"/>
    <property type="match status" value="2"/>
</dbReference>
<organism evidence="4 5">
    <name type="scientific">Paragonimus heterotremus</name>
    <dbReference type="NCBI Taxonomy" id="100268"/>
    <lineage>
        <taxon>Eukaryota</taxon>
        <taxon>Metazoa</taxon>
        <taxon>Spiralia</taxon>
        <taxon>Lophotrochozoa</taxon>
        <taxon>Platyhelminthes</taxon>
        <taxon>Trematoda</taxon>
        <taxon>Digenea</taxon>
        <taxon>Plagiorchiida</taxon>
        <taxon>Troglotremata</taxon>
        <taxon>Troglotrematidae</taxon>
        <taxon>Paragonimus</taxon>
    </lineage>
</organism>
<evidence type="ECO:0000256" key="1">
    <source>
        <dbReference type="PROSITE-ProRule" id="PRU00285"/>
    </source>
</evidence>
<dbReference type="PANTHER" id="PTHR45640">
    <property type="entry name" value="HEAT SHOCK PROTEIN HSP-12.2-RELATED"/>
    <property type="match status" value="1"/>
</dbReference>
<evidence type="ECO:0000313" key="4">
    <source>
        <dbReference type="EMBL" id="KAF5405484.1"/>
    </source>
</evidence>
<dbReference type="AlphaFoldDB" id="A0A8J4TID4"/>
<evidence type="ECO:0000259" key="3">
    <source>
        <dbReference type="PROSITE" id="PS01031"/>
    </source>
</evidence>
<dbReference type="InterPro" id="IPR008978">
    <property type="entry name" value="HSP20-like_chaperone"/>
</dbReference>
<feature type="domain" description="SHSP" evidence="3">
    <location>
        <begin position="276"/>
        <end position="378"/>
    </location>
</feature>
<sequence length="378" mass="43211">MSNKEIVIPVKRDERTFEQRRRDMVSNLERSRNQCSNMDIVPASSVSIMPRRSQDWYPCGWFDGVDRWIQETQASWNNQMRRMRKDVFSLIPMNELDFGPLTPFGATDPFDYIPSIINRMESQMQAVHRYMNELMGQGTIGDWDAGVLNFLRDAYEPGEDGRLHFKVRFNLQGFDPENIQVSTAKNRLTVCAKQSQRTANSRSQKEYYRMIYVPDSVEDKKFTSHLTDDGILVLEAPVRDVDYGAITFPEGRQIVIKPSSESAMGHNVSVMERSTKIKPIGKTGVTVLPDGISGKKIHVEVPIEQGFEADDLSVRIDTNQILVSGRRQVTEGDEPDEVDYTKEFKRAYKVPETVDALSIRTHMKGNTLLIEAPLLKHT</sequence>
<reference evidence="4" key="1">
    <citation type="submission" date="2019-05" db="EMBL/GenBank/DDBJ databases">
        <title>Annotation for the trematode Paragonimus heterotremus.</title>
        <authorList>
            <person name="Choi Y.-J."/>
        </authorList>
    </citation>
    <scope>NUCLEOTIDE SEQUENCE</scope>
    <source>
        <strain evidence="4">LC</strain>
    </source>
</reference>
<dbReference type="GO" id="GO:0042026">
    <property type="term" value="P:protein refolding"/>
    <property type="evidence" value="ECO:0007669"/>
    <property type="project" value="TreeGrafter"/>
</dbReference>
<dbReference type="PANTHER" id="PTHR45640:SF26">
    <property type="entry name" value="RE23625P"/>
    <property type="match status" value="1"/>
</dbReference>
<dbReference type="GO" id="GO:0005737">
    <property type="term" value="C:cytoplasm"/>
    <property type="evidence" value="ECO:0007669"/>
    <property type="project" value="TreeGrafter"/>
</dbReference>
<dbReference type="CDD" id="cd06526">
    <property type="entry name" value="metazoan_ACD"/>
    <property type="match status" value="2"/>
</dbReference>
<dbReference type="InterPro" id="IPR002068">
    <property type="entry name" value="A-crystallin/Hsp20_dom"/>
</dbReference>
<dbReference type="Proteomes" id="UP000748531">
    <property type="component" value="Unassembled WGS sequence"/>
</dbReference>
<dbReference type="GO" id="GO:0009408">
    <property type="term" value="P:response to heat"/>
    <property type="evidence" value="ECO:0007669"/>
    <property type="project" value="TreeGrafter"/>
</dbReference>
<dbReference type="GO" id="GO:0051082">
    <property type="term" value="F:unfolded protein binding"/>
    <property type="evidence" value="ECO:0007669"/>
    <property type="project" value="TreeGrafter"/>
</dbReference>
<dbReference type="GO" id="GO:0005634">
    <property type="term" value="C:nucleus"/>
    <property type="evidence" value="ECO:0007669"/>
    <property type="project" value="TreeGrafter"/>
</dbReference>
<accession>A0A8J4TID4</accession>
<feature type="domain" description="SHSP" evidence="3">
    <location>
        <begin position="146"/>
        <end position="259"/>
    </location>
</feature>
<dbReference type="InterPro" id="IPR001436">
    <property type="entry name" value="Alpha-crystallin/sHSP_animal"/>
</dbReference>
<dbReference type="EMBL" id="LUCH01000309">
    <property type="protein sequence ID" value="KAF5405484.1"/>
    <property type="molecule type" value="Genomic_DNA"/>
</dbReference>
<keyword evidence="5" id="KW-1185">Reference proteome</keyword>